<protein>
    <submittedName>
        <fullName evidence="2">Toxin-antitoxin system YwqK family antitoxin</fullName>
    </submittedName>
</protein>
<organism evidence="2 3">
    <name type="scientific">Parapedobacter deserti</name>
    <dbReference type="NCBI Taxonomy" id="1912957"/>
    <lineage>
        <taxon>Bacteria</taxon>
        <taxon>Pseudomonadati</taxon>
        <taxon>Bacteroidota</taxon>
        <taxon>Sphingobacteriia</taxon>
        <taxon>Sphingobacteriales</taxon>
        <taxon>Sphingobacteriaceae</taxon>
        <taxon>Parapedobacter</taxon>
    </lineage>
</organism>
<dbReference type="Gene3D" id="2.20.110.10">
    <property type="entry name" value="Histone H3 K4-specific methyltransferase SET7/9 N-terminal domain"/>
    <property type="match status" value="1"/>
</dbReference>
<name>A0ABV7JPL9_9SPHI</name>
<dbReference type="SUPFAM" id="SSF82185">
    <property type="entry name" value="Histone H3 K4-specific methyltransferase SET7/9 N-terminal domain"/>
    <property type="match status" value="1"/>
</dbReference>
<dbReference type="EMBL" id="JBHRTA010000062">
    <property type="protein sequence ID" value="MFC3200029.1"/>
    <property type="molecule type" value="Genomic_DNA"/>
</dbReference>
<keyword evidence="3" id="KW-1185">Reference proteome</keyword>
<evidence type="ECO:0000256" key="1">
    <source>
        <dbReference type="SAM" id="SignalP"/>
    </source>
</evidence>
<comment type="caution">
    <text evidence="2">The sequence shown here is derived from an EMBL/GenBank/DDBJ whole genome shotgun (WGS) entry which is preliminary data.</text>
</comment>
<evidence type="ECO:0000313" key="3">
    <source>
        <dbReference type="Proteomes" id="UP001595526"/>
    </source>
</evidence>
<gene>
    <name evidence="2" type="ORF">ACFOET_20580</name>
</gene>
<feature type="signal peptide" evidence="1">
    <location>
        <begin position="1"/>
        <end position="21"/>
    </location>
</feature>
<proteinExistence type="predicted"/>
<dbReference type="Proteomes" id="UP001595526">
    <property type="component" value="Unassembled WGS sequence"/>
</dbReference>
<dbReference type="InterPro" id="IPR011652">
    <property type="entry name" value="MORN_2"/>
</dbReference>
<feature type="chain" id="PRO_5047145435" evidence="1">
    <location>
        <begin position="22"/>
        <end position="376"/>
    </location>
</feature>
<evidence type="ECO:0000313" key="2">
    <source>
        <dbReference type="EMBL" id="MFC3200029.1"/>
    </source>
</evidence>
<reference evidence="3" key="1">
    <citation type="journal article" date="2019" name="Int. J. Syst. Evol. Microbiol.">
        <title>The Global Catalogue of Microorganisms (GCM) 10K type strain sequencing project: providing services to taxonomists for standard genome sequencing and annotation.</title>
        <authorList>
            <consortium name="The Broad Institute Genomics Platform"/>
            <consortium name="The Broad Institute Genome Sequencing Center for Infectious Disease"/>
            <person name="Wu L."/>
            <person name="Ma J."/>
        </authorList>
    </citation>
    <scope>NUCLEOTIDE SEQUENCE [LARGE SCALE GENOMIC DNA]</scope>
    <source>
        <strain evidence="3">KCTC 52416</strain>
    </source>
</reference>
<sequence>MKSMRFKLLIYLLVVPFVASAMRLDTVPGKPVYYESATNGLTRFYYDDYYFLADKNCQFKAIERVGRYDFQLQTFVGEFTDFNRHGRAILTGSYRNGDRHGDYKAYHPNGQLKWEVSYDRGAPAGLWKYYYPDGKPLLDVAYRDGGVFILNFWDQRGRQRVIDGNGRYEFAVESEGYNEFGYIRYIRKGRVADGRPHGTWAIEYVFADGKSEGAGYEYYRNGIFENGYELFKDERFSDGPRYRILPGDFFTRAEEMIGKACTIDEYSGFTGYLRKHLEEWFEGAVDTMLDPIKLEFTVVVKQNGEPGRVEMINTFSHRRYRDLLQEALSRVDFWFPSYADGAYIEDKLTVAVEVFPDLAERKLRFFDLDIRREKGI</sequence>
<keyword evidence="1" id="KW-0732">Signal</keyword>
<dbReference type="Pfam" id="PF07661">
    <property type="entry name" value="MORN_2"/>
    <property type="match status" value="2"/>
</dbReference>
<accession>A0ABV7JPL9</accession>